<dbReference type="EMBL" id="HBFR01041564">
    <property type="protein sequence ID" value="CAD8903152.1"/>
    <property type="molecule type" value="Transcribed_RNA"/>
</dbReference>
<name>A0A7S1G1J2_9STRA</name>
<sequence length="124" mass="13347">MKYYIVLLMITISLADAGSVATTMKTGNLRSRSSRGFCSGSAIFASNTAVGHVCLKEKRALGTSNDGTATKQECDSLGGSYELYTCEDAENLFSNNTEMKASIKDICCISLPSARSSCQRHKKK</sequence>
<dbReference type="AlphaFoldDB" id="A0A7S1G1J2"/>
<feature type="signal peptide" evidence="1">
    <location>
        <begin position="1"/>
        <end position="17"/>
    </location>
</feature>
<gene>
    <name evidence="2" type="ORF">CHYS00102_LOCUS30371</name>
</gene>
<proteinExistence type="predicted"/>
<keyword evidence="1" id="KW-0732">Signal</keyword>
<evidence type="ECO:0000313" key="2">
    <source>
        <dbReference type="EMBL" id="CAD8903152.1"/>
    </source>
</evidence>
<accession>A0A7S1G1J2</accession>
<evidence type="ECO:0000256" key="1">
    <source>
        <dbReference type="SAM" id="SignalP"/>
    </source>
</evidence>
<feature type="chain" id="PRO_5030750585" evidence="1">
    <location>
        <begin position="18"/>
        <end position="124"/>
    </location>
</feature>
<protein>
    <submittedName>
        <fullName evidence="2">Uncharacterized protein</fullName>
    </submittedName>
</protein>
<reference evidence="2" key="1">
    <citation type="submission" date="2021-01" db="EMBL/GenBank/DDBJ databases">
        <authorList>
            <person name="Corre E."/>
            <person name="Pelletier E."/>
            <person name="Niang G."/>
            <person name="Scheremetjew M."/>
            <person name="Finn R."/>
            <person name="Kale V."/>
            <person name="Holt S."/>
            <person name="Cochrane G."/>
            <person name="Meng A."/>
            <person name="Brown T."/>
            <person name="Cohen L."/>
        </authorList>
    </citation>
    <scope>NUCLEOTIDE SEQUENCE</scope>
    <source>
        <strain evidence="2">308</strain>
    </source>
</reference>
<organism evidence="2">
    <name type="scientific">Corethron hystrix</name>
    <dbReference type="NCBI Taxonomy" id="216773"/>
    <lineage>
        <taxon>Eukaryota</taxon>
        <taxon>Sar</taxon>
        <taxon>Stramenopiles</taxon>
        <taxon>Ochrophyta</taxon>
        <taxon>Bacillariophyta</taxon>
        <taxon>Coscinodiscophyceae</taxon>
        <taxon>Corethrophycidae</taxon>
        <taxon>Corethrales</taxon>
        <taxon>Corethraceae</taxon>
        <taxon>Corethron</taxon>
    </lineage>
</organism>